<dbReference type="PROSITE" id="PS50177">
    <property type="entry name" value="NTF2_DOMAIN"/>
    <property type="match status" value="1"/>
</dbReference>
<dbReference type="Gene3D" id="3.10.450.50">
    <property type="match status" value="1"/>
</dbReference>
<evidence type="ECO:0000313" key="6">
    <source>
        <dbReference type="EMBL" id="KAK6537497.1"/>
    </source>
</evidence>
<dbReference type="Proteomes" id="UP001365542">
    <property type="component" value="Unassembled WGS sequence"/>
</dbReference>
<keyword evidence="4" id="KW-0653">Protein transport</keyword>
<gene>
    <name evidence="6" type="primary">NTF2_2</name>
    <name evidence="6" type="ORF">TWF694_011682</name>
</gene>
<accession>A0AAV9X5X4</accession>
<dbReference type="InterPro" id="IPR002075">
    <property type="entry name" value="NTF2_dom"/>
</dbReference>
<dbReference type="FunFam" id="3.10.450.50:FF:000005">
    <property type="entry name" value="Nuclear transport factor 2"/>
    <property type="match status" value="1"/>
</dbReference>
<comment type="caution">
    <text evidence="6">The sequence shown here is derived from an EMBL/GenBank/DDBJ whole genome shotgun (WGS) entry which is preliminary data.</text>
</comment>
<dbReference type="PANTHER" id="PTHR12612">
    <property type="entry name" value="NUCLEAR TRANSPORT FACTOR 2"/>
    <property type="match status" value="1"/>
</dbReference>
<dbReference type="GO" id="GO:0051028">
    <property type="term" value="P:mRNA transport"/>
    <property type="evidence" value="ECO:0007669"/>
    <property type="project" value="UniProtKB-UniRule"/>
</dbReference>
<dbReference type="AlphaFoldDB" id="A0AAV9X5X4"/>
<dbReference type="CDD" id="cd00780">
    <property type="entry name" value="NTF2"/>
    <property type="match status" value="1"/>
</dbReference>
<feature type="domain" description="NTF2" evidence="5">
    <location>
        <begin position="7"/>
        <end position="119"/>
    </location>
</feature>
<dbReference type="InterPro" id="IPR032710">
    <property type="entry name" value="NTF2-like_dom_sf"/>
</dbReference>
<evidence type="ECO:0000256" key="4">
    <source>
        <dbReference type="RuleBase" id="RU369002"/>
    </source>
</evidence>
<organism evidence="6 7">
    <name type="scientific">Orbilia ellipsospora</name>
    <dbReference type="NCBI Taxonomy" id="2528407"/>
    <lineage>
        <taxon>Eukaryota</taxon>
        <taxon>Fungi</taxon>
        <taxon>Dikarya</taxon>
        <taxon>Ascomycota</taxon>
        <taxon>Pezizomycotina</taxon>
        <taxon>Orbiliomycetes</taxon>
        <taxon>Orbiliales</taxon>
        <taxon>Orbiliaceae</taxon>
        <taxon>Orbilia</taxon>
    </lineage>
</organism>
<evidence type="ECO:0000256" key="1">
    <source>
        <dbReference type="ARBA" id="ARBA00022490"/>
    </source>
</evidence>
<keyword evidence="4" id="KW-0539">Nucleus</keyword>
<evidence type="ECO:0000259" key="5">
    <source>
        <dbReference type="PROSITE" id="PS50177"/>
    </source>
</evidence>
<proteinExistence type="predicted"/>
<keyword evidence="4" id="KW-0813">Transport</keyword>
<evidence type="ECO:0000256" key="3">
    <source>
        <dbReference type="ARBA" id="ARBA00053082"/>
    </source>
</evidence>
<dbReference type="GO" id="GO:0006606">
    <property type="term" value="P:protein import into nucleus"/>
    <property type="evidence" value="ECO:0007669"/>
    <property type="project" value="UniProtKB-ARBA"/>
</dbReference>
<dbReference type="GO" id="GO:0005737">
    <property type="term" value="C:cytoplasm"/>
    <property type="evidence" value="ECO:0007669"/>
    <property type="project" value="UniProtKB-SubCell"/>
</dbReference>
<reference evidence="6 7" key="1">
    <citation type="submission" date="2019-10" db="EMBL/GenBank/DDBJ databases">
        <authorList>
            <person name="Palmer J.M."/>
        </authorList>
    </citation>
    <scope>NUCLEOTIDE SEQUENCE [LARGE SCALE GENOMIC DNA]</scope>
    <source>
        <strain evidence="6 7">TWF694</strain>
    </source>
</reference>
<keyword evidence="1 4" id="KW-0963">Cytoplasm</keyword>
<dbReference type="InterPro" id="IPR045875">
    <property type="entry name" value="NTF2"/>
</dbReference>
<sequence>MANYEAVANQFIEFYYNTFDTNRQGLISLYRGTSLLTFESAQTQGDKDIIEKLVSLPFQKVIHKVVTQDAQPMSNGGIVVLVTGGLMVDDSPAPLAYSQIFVLQPDGGSYYVAHDTFKLTYPLV</sequence>
<protein>
    <recommendedName>
        <fullName evidence="2 4">Nuclear transport factor 2</fullName>
        <shortName evidence="4">NTF-2</shortName>
    </recommendedName>
</protein>
<comment type="subcellular location">
    <subcellularLocation>
        <location evidence="4">Cytoplasm</location>
    </subcellularLocation>
    <subcellularLocation>
        <location evidence="4">Nucleus</location>
    </subcellularLocation>
</comment>
<keyword evidence="7" id="KW-1185">Reference proteome</keyword>
<evidence type="ECO:0000256" key="2">
    <source>
        <dbReference type="ARBA" id="ARBA00026247"/>
    </source>
</evidence>
<dbReference type="SUPFAM" id="SSF54427">
    <property type="entry name" value="NTF2-like"/>
    <property type="match status" value="1"/>
</dbReference>
<dbReference type="GO" id="GO:0005635">
    <property type="term" value="C:nuclear envelope"/>
    <property type="evidence" value="ECO:0007669"/>
    <property type="project" value="UniProtKB-ARBA"/>
</dbReference>
<comment type="function">
    <text evidence="3">Facilitates protein transport into the nucleus. Could be part of a multicomponent system of cytosolic factors that assemble at the pore complex during nuclear import.</text>
</comment>
<name>A0AAV9X5X4_9PEZI</name>
<comment type="function">
    <text evidence="4">Has a role in nuclear-cytoplasmic transport of proteins and mRNAs.</text>
</comment>
<evidence type="ECO:0000313" key="7">
    <source>
        <dbReference type="Proteomes" id="UP001365542"/>
    </source>
</evidence>
<dbReference type="Pfam" id="PF02136">
    <property type="entry name" value="NTF2"/>
    <property type="match status" value="1"/>
</dbReference>
<dbReference type="InterPro" id="IPR018222">
    <property type="entry name" value="Nuclear_transport_factor_2_euk"/>
</dbReference>
<dbReference type="EMBL" id="JAVHJO010000009">
    <property type="protein sequence ID" value="KAK6537497.1"/>
    <property type="molecule type" value="Genomic_DNA"/>
</dbReference>